<dbReference type="Pfam" id="PF13231">
    <property type="entry name" value="PMT_2"/>
    <property type="match status" value="1"/>
</dbReference>
<dbReference type="EMBL" id="JAXQPW010000001">
    <property type="protein sequence ID" value="MDZ5660241.1"/>
    <property type="molecule type" value="Genomic_DNA"/>
</dbReference>
<keyword evidence="1" id="KW-1133">Transmembrane helix</keyword>
<sequence length="496" mass="52777">MTRRLDPLGPLLAILAGALFVLRGFDSVLTRDLALYAYAGQRVADGVPPYVGVLNRSGPLAHLVPGAGAWLGDRVGMDDLLATRLVMFLVSVLVVWATYVLGRDVLRSRAVGAAAATFVATMPGFVIYAVGGPRDKTTMVLFLTLALVAMVRGRWGWAGTCVALATLTWQPAFLPGIAAVAVAALLTPGHRLRALLRVAVAGALTTLVFVAGFALAGALPEALDGFIRIHLTATYQPGLTEEWDETWEAFRIAFGFATYPFLAGLVLLPLVTVPSAWRLVRRSTRLPDRTGDVALVAATAGEVAGLVWSYRTFNGWADALVLVPFAALGLAGALALVARALPGRVGAAVPVAACLALLAGGLAYVFEDHEPVLTAQRAEVDAVLDVLPDATMVSIEAPQPLVLAHRVNPSQHQMFRLGLETYVDDTWPGGLEGYADWIAERSPDIVAVGGGARYDWLMPVLDADYVEIGTTTGWYWFVDRDLGADTVAELRDAVED</sequence>
<feature type="transmembrane region" description="Helical" evidence="1">
    <location>
        <begin position="252"/>
        <end position="273"/>
    </location>
</feature>
<keyword evidence="1" id="KW-0812">Transmembrane</keyword>
<feature type="transmembrane region" description="Helical" evidence="1">
    <location>
        <begin position="111"/>
        <end position="131"/>
    </location>
</feature>
<feature type="transmembrane region" description="Helical" evidence="1">
    <location>
        <begin position="169"/>
        <end position="187"/>
    </location>
</feature>
<evidence type="ECO:0000313" key="3">
    <source>
        <dbReference type="EMBL" id="MDZ5660241.1"/>
    </source>
</evidence>
<feature type="transmembrane region" description="Helical" evidence="1">
    <location>
        <begin position="345"/>
        <end position="366"/>
    </location>
</feature>
<dbReference type="Proteomes" id="UP001291999">
    <property type="component" value="Unassembled WGS sequence"/>
</dbReference>
<accession>A0ABU5K5T8</accession>
<name>A0ABU5K5T8_9ACTN</name>
<dbReference type="InterPro" id="IPR038731">
    <property type="entry name" value="RgtA/B/C-like"/>
</dbReference>
<feature type="domain" description="Glycosyltransferase RgtA/B/C/D-like" evidence="2">
    <location>
        <begin position="69"/>
        <end position="211"/>
    </location>
</feature>
<feature type="transmembrane region" description="Helical" evidence="1">
    <location>
        <begin position="316"/>
        <end position="338"/>
    </location>
</feature>
<gene>
    <name evidence="3" type="ORF">SFC79_00575</name>
</gene>
<protein>
    <recommendedName>
        <fullName evidence="2">Glycosyltransferase RgtA/B/C/D-like domain-containing protein</fullName>
    </recommendedName>
</protein>
<evidence type="ECO:0000256" key="1">
    <source>
        <dbReference type="SAM" id="Phobius"/>
    </source>
</evidence>
<feature type="transmembrane region" description="Helical" evidence="1">
    <location>
        <begin position="81"/>
        <end position="99"/>
    </location>
</feature>
<keyword evidence="1" id="KW-0472">Membrane</keyword>
<evidence type="ECO:0000259" key="2">
    <source>
        <dbReference type="Pfam" id="PF13231"/>
    </source>
</evidence>
<comment type="caution">
    <text evidence="3">The sequence shown here is derived from an EMBL/GenBank/DDBJ whole genome shotgun (WGS) entry which is preliminary data.</text>
</comment>
<feature type="transmembrane region" description="Helical" evidence="1">
    <location>
        <begin position="293"/>
        <end position="310"/>
    </location>
</feature>
<keyword evidence="4" id="KW-1185">Reference proteome</keyword>
<reference evidence="3 4" key="1">
    <citation type="submission" date="2023-11" db="EMBL/GenBank/DDBJ databases">
        <title>Novel species in genus Nocardioides.</title>
        <authorList>
            <person name="Zhou H."/>
        </authorList>
    </citation>
    <scope>NUCLEOTIDE SEQUENCE [LARGE SCALE GENOMIC DNA]</scope>
    <source>
        <strain evidence="3 4">S-58</strain>
    </source>
</reference>
<proteinExistence type="predicted"/>
<dbReference type="RefSeq" id="WP_322422843.1">
    <property type="nucleotide sequence ID" value="NZ_JAXQPW010000001.1"/>
</dbReference>
<organism evidence="3 4">
    <name type="scientific">Nocardioides renjunii</name>
    <dbReference type="NCBI Taxonomy" id="3095075"/>
    <lineage>
        <taxon>Bacteria</taxon>
        <taxon>Bacillati</taxon>
        <taxon>Actinomycetota</taxon>
        <taxon>Actinomycetes</taxon>
        <taxon>Propionibacteriales</taxon>
        <taxon>Nocardioidaceae</taxon>
        <taxon>Nocardioides</taxon>
    </lineage>
</organism>
<evidence type="ECO:0000313" key="4">
    <source>
        <dbReference type="Proteomes" id="UP001291999"/>
    </source>
</evidence>
<feature type="transmembrane region" description="Helical" evidence="1">
    <location>
        <begin position="194"/>
        <end position="216"/>
    </location>
</feature>